<keyword evidence="3" id="KW-1185">Reference proteome</keyword>
<feature type="compositionally biased region" description="Polar residues" evidence="1">
    <location>
        <begin position="26"/>
        <end position="43"/>
    </location>
</feature>
<feature type="compositionally biased region" description="Gly residues" evidence="1">
    <location>
        <begin position="219"/>
        <end position="229"/>
    </location>
</feature>
<organism evidence="2 3">
    <name type="scientific">Mycena albidolilacea</name>
    <dbReference type="NCBI Taxonomy" id="1033008"/>
    <lineage>
        <taxon>Eukaryota</taxon>
        <taxon>Fungi</taxon>
        <taxon>Dikarya</taxon>
        <taxon>Basidiomycota</taxon>
        <taxon>Agaricomycotina</taxon>
        <taxon>Agaricomycetes</taxon>
        <taxon>Agaricomycetidae</taxon>
        <taxon>Agaricales</taxon>
        <taxon>Marasmiineae</taxon>
        <taxon>Mycenaceae</taxon>
        <taxon>Mycena</taxon>
    </lineage>
</organism>
<reference evidence="2" key="1">
    <citation type="submission" date="2023-03" db="EMBL/GenBank/DDBJ databases">
        <title>Massive genome expansion in bonnet fungi (Mycena s.s.) driven by repeated elements and novel gene families across ecological guilds.</title>
        <authorList>
            <consortium name="Lawrence Berkeley National Laboratory"/>
            <person name="Harder C.B."/>
            <person name="Miyauchi S."/>
            <person name="Viragh M."/>
            <person name="Kuo A."/>
            <person name="Thoen E."/>
            <person name="Andreopoulos B."/>
            <person name="Lu D."/>
            <person name="Skrede I."/>
            <person name="Drula E."/>
            <person name="Henrissat B."/>
            <person name="Morin E."/>
            <person name="Kohler A."/>
            <person name="Barry K."/>
            <person name="LaButti K."/>
            <person name="Morin E."/>
            <person name="Salamov A."/>
            <person name="Lipzen A."/>
            <person name="Mereny Z."/>
            <person name="Hegedus B."/>
            <person name="Baldrian P."/>
            <person name="Stursova M."/>
            <person name="Weitz H."/>
            <person name="Taylor A."/>
            <person name="Grigoriev I.V."/>
            <person name="Nagy L.G."/>
            <person name="Martin F."/>
            <person name="Kauserud H."/>
        </authorList>
    </citation>
    <scope>NUCLEOTIDE SEQUENCE</scope>
    <source>
        <strain evidence="2">CBHHK002</strain>
    </source>
</reference>
<protein>
    <submittedName>
        <fullName evidence="2">Uncharacterized protein</fullName>
    </submittedName>
</protein>
<evidence type="ECO:0000313" key="3">
    <source>
        <dbReference type="Proteomes" id="UP001218218"/>
    </source>
</evidence>
<dbReference type="EMBL" id="JARIHO010000113">
    <property type="protein sequence ID" value="KAJ7302675.1"/>
    <property type="molecule type" value="Genomic_DNA"/>
</dbReference>
<dbReference type="AlphaFoldDB" id="A0AAD6Z047"/>
<name>A0AAD6Z047_9AGAR</name>
<comment type="caution">
    <text evidence="2">The sequence shown here is derived from an EMBL/GenBank/DDBJ whole genome shotgun (WGS) entry which is preliminary data.</text>
</comment>
<sequence length="263" mass="27593">MATCLTTPSCEGVYHASGGAMEEIRMSSSTTNKAESPTSNAASGSAWKASRSQDLPPRRSVRVHPDHKIVFPVNRTFFPVGISGGTGVKEGEGPPMAENVLHGLVQLQVGVTGGFGTGQDGIGRAPQIREDDWSFGDTTGVPTVKIDDFCQSYELDATVLQSLTAGGISTVHGLFGLNDARETLKNGGMKWGHIAEMRSALKRLMAKYNAGQELLPTPAGGGGSEGGSDGGERRWPGGRSERETGRQPAKGRERAAGLRDPGS</sequence>
<feature type="region of interest" description="Disordered" evidence="1">
    <location>
        <begin position="25"/>
        <end position="60"/>
    </location>
</feature>
<accession>A0AAD6Z047</accession>
<gene>
    <name evidence="2" type="ORF">DFH08DRAFT_904951</name>
</gene>
<evidence type="ECO:0000256" key="1">
    <source>
        <dbReference type="SAM" id="MobiDB-lite"/>
    </source>
</evidence>
<proteinExistence type="predicted"/>
<feature type="region of interest" description="Disordered" evidence="1">
    <location>
        <begin position="213"/>
        <end position="263"/>
    </location>
</feature>
<evidence type="ECO:0000313" key="2">
    <source>
        <dbReference type="EMBL" id="KAJ7302675.1"/>
    </source>
</evidence>
<feature type="compositionally biased region" description="Basic and acidic residues" evidence="1">
    <location>
        <begin position="230"/>
        <end position="263"/>
    </location>
</feature>
<dbReference type="Proteomes" id="UP001218218">
    <property type="component" value="Unassembled WGS sequence"/>
</dbReference>